<evidence type="ECO:0000256" key="1">
    <source>
        <dbReference type="SAM" id="MobiDB-lite"/>
    </source>
</evidence>
<dbReference type="EMBL" id="BSYO01000024">
    <property type="protein sequence ID" value="GMH22095.1"/>
    <property type="molecule type" value="Genomic_DNA"/>
</dbReference>
<comment type="caution">
    <text evidence="2">The sequence shown here is derived from an EMBL/GenBank/DDBJ whole genome shotgun (WGS) entry which is preliminary data.</text>
</comment>
<protein>
    <submittedName>
        <fullName evidence="2">Uncharacterized protein</fullName>
    </submittedName>
</protein>
<proteinExistence type="predicted"/>
<keyword evidence="3" id="KW-1185">Reference proteome</keyword>
<evidence type="ECO:0000313" key="2">
    <source>
        <dbReference type="EMBL" id="GMH22095.1"/>
    </source>
</evidence>
<feature type="region of interest" description="Disordered" evidence="1">
    <location>
        <begin position="47"/>
        <end position="110"/>
    </location>
</feature>
<dbReference type="Proteomes" id="UP001279734">
    <property type="component" value="Unassembled WGS sequence"/>
</dbReference>
<evidence type="ECO:0000313" key="3">
    <source>
        <dbReference type="Proteomes" id="UP001279734"/>
    </source>
</evidence>
<reference evidence="2" key="1">
    <citation type="submission" date="2023-05" db="EMBL/GenBank/DDBJ databases">
        <title>Nepenthes gracilis genome sequencing.</title>
        <authorList>
            <person name="Fukushima K."/>
        </authorList>
    </citation>
    <scope>NUCLEOTIDE SEQUENCE</scope>
    <source>
        <strain evidence="2">SING2019-196</strain>
    </source>
</reference>
<sequence>MGKEAPVPAANKIQHNPRAARLGANISARPTSPHSCVLRHVRIANSSASRPLVQMQRTEKKTKQTRPTRSIEAGSSNKQRASAWKDSSIFIDTHSRSGSRHSTVTPVATGDRKATEPVVAWDFHIMQEINFNNHGWKSMTNRGNVAAA</sequence>
<name>A0AAD3XZK0_NEPGR</name>
<accession>A0AAD3XZK0</accession>
<dbReference type="AlphaFoldDB" id="A0AAD3XZK0"/>
<feature type="compositionally biased region" description="Polar residues" evidence="1">
    <location>
        <begin position="65"/>
        <end position="80"/>
    </location>
</feature>
<gene>
    <name evidence="2" type="ORF">Nepgr_023938</name>
</gene>
<organism evidence="2 3">
    <name type="scientific">Nepenthes gracilis</name>
    <name type="common">Slender pitcher plant</name>
    <dbReference type="NCBI Taxonomy" id="150966"/>
    <lineage>
        <taxon>Eukaryota</taxon>
        <taxon>Viridiplantae</taxon>
        <taxon>Streptophyta</taxon>
        <taxon>Embryophyta</taxon>
        <taxon>Tracheophyta</taxon>
        <taxon>Spermatophyta</taxon>
        <taxon>Magnoliopsida</taxon>
        <taxon>eudicotyledons</taxon>
        <taxon>Gunneridae</taxon>
        <taxon>Pentapetalae</taxon>
        <taxon>Caryophyllales</taxon>
        <taxon>Nepenthaceae</taxon>
        <taxon>Nepenthes</taxon>
    </lineage>
</organism>